<evidence type="ECO:0000256" key="4">
    <source>
        <dbReference type="ARBA" id="ARBA00022729"/>
    </source>
</evidence>
<feature type="domain" description="Solute-binding protein family 5" evidence="5">
    <location>
        <begin position="2"/>
        <end position="135"/>
    </location>
</feature>
<dbReference type="EMBL" id="UGJB01000004">
    <property type="protein sequence ID" value="STQ11367.1"/>
    <property type="molecule type" value="Genomic_DNA"/>
</dbReference>
<organism evidence="6 7">
    <name type="scientific">Enterobacter cloacae</name>
    <dbReference type="NCBI Taxonomy" id="550"/>
    <lineage>
        <taxon>Bacteria</taxon>
        <taxon>Pseudomonadati</taxon>
        <taxon>Pseudomonadota</taxon>
        <taxon>Gammaproteobacteria</taxon>
        <taxon>Enterobacterales</taxon>
        <taxon>Enterobacteriaceae</taxon>
        <taxon>Enterobacter</taxon>
        <taxon>Enterobacter cloacae complex</taxon>
    </lineage>
</organism>
<dbReference type="SUPFAM" id="SSF53850">
    <property type="entry name" value="Periplasmic binding protein-like II"/>
    <property type="match status" value="1"/>
</dbReference>
<evidence type="ECO:0000256" key="2">
    <source>
        <dbReference type="ARBA" id="ARBA00005695"/>
    </source>
</evidence>
<dbReference type="GO" id="GO:1904680">
    <property type="term" value="F:peptide transmembrane transporter activity"/>
    <property type="evidence" value="ECO:0007669"/>
    <property type="project" value="TreeGrafter"/>
</dbReference>
<protein>
    <submittedName>
        <fullName evidence="6">Periplasmic oligopeptide-binding protein</fullName>
    </submittedName>
</protein>
<reference evidence="6 7" key="1">
    <citation type="submission" date="2018-06" db="EMBL/GenBank/DDBJ databases">
        <authorList>
            <consortium name="Pathogen Informatics"/>
            <person name="Doyle S."/>
        </authorList>
    </citation>
    <scope>NUCLEOTIDE SEQUENCE [LARGE SCALE GENOMIC DNA]</scope>
    <source>
        <strain evidence="6 7">NCTC10005</strain>
    </source>
</reference>
<evidence type="ECO:0000313" key="7">
    <source>
        <dbReference type="Proteomes" id="UP000255106"/>
    </source>
</evidence>
<dbReference type="Proteomes" id="UP000255106">
    <property type="component" value="Unassembled WGS sequence"/>
</dbReference>
<dbReference type="FunFam" id="3.10.105.10:FF:000001">
    <property type="entry name" value="Oligopeptide ABC transporter, oligopeptide-binding protein"/>
    <property type="match status" value="1"/>
</dbReference>
<accession>A0A377LY97</accession>
<dbReference type="PANTHER" id="PTHR30290:SF10">
    <property type="entry name" value="PERIPLASMIC OLIGOPEPTIDE-BINDING PROTEIN-RELATED"/>
    <property type="match status" value="1"/>
</dbReference>
<comment type="similarity">
    <text evidence="2">Belongs to the bacterial solute-binding protein 5 family.</text>
</comment>
<name>A0A377LY97_ENTCL</name>
<dbReference type="Gene3D" id="3.40.190.10">
    <property type="entry name" value="Periplasmic binding protein-like II"/>
    <property type="match status" value="1"/>
</dbReference>
<dbReference type="PANTHER" id="PTHR30290">
    <property type="entry name" value="PERIPLASMIC BINDING COMPONENT OF ABC TRANSPORTER"/>
    <property type="match status" value="1"/>
</dbReference>
<dbReference type="InterPro" id="IPR039424">
    <property type="entry name" value="SBP_5"/>
</dbReference>
<dbReference type="Gene3D" id="3.10.105.10">
    <property type="entry name" value="Dipeptide-binding Protein, Domain 3"/>
    <property type="match status" value="1"/>
</dbReference>
<dbReference type="InterPro" id="IPR000914">
    <property type="entry name" value="SBP_5_dom"/>
</dbReference>
<proteinExistence type="inferred from homology"/>
<keyword evidence="4" id="KW-0732">Signal</keyword>
<keyword evidence="3" id="KW-0813">Transport</keyword>
<dbReference type="GO" id="GO:0015833">
    <property type="term" value="P:peptide transport"/>
    <property type="evidence" value="ECO:0007669"/>
    <property type="project" value="TreeGrafter"/>
</dbReference>
<evidence type="ECO:0000259" key="5">
    <source>
        <dbReference type="Pfam" id="PF00496"/>
    </source>
</evidence>
<sequence length="215" mass="24493">MNKVKNQGDLPAYSYTPPYTDGMKLVEPEWFKWSQEKRNEEAKKLLAEAGYTADKPLTFNLLYNTSDLHKKLAIAVASIWKKNLGANVKLENQEWKTFLDTRHQGTFDVARAGWCADYNEPTSFLNTMLSDSSNNTAHYKSPAFDKLIAETLQVTDDAKRADLYAKAEQQLDKDSAIVPVYYYVNARLVKPWVGGYTGKDPLDNISVKNLYIIKH</sequence>
<dbReference type="AlphaFoldDB" id="A0A377LY97"/>
<comment type="subcellular location">
    <subcellularLocation>
        <location evidence="1">Cell envelope</location>
    </subcellularLocation>
</comment>
<dbReference type="Pfam" id="PF00496">
    <property type="entry name" value="SBP_bac_5"/>
    <property type="match status" value="1"/>
</dbReference>
<evidence type="ECO:0000256" key="1">
    <source>
        <dbReference type="ARBA" id="ARBA00004196"/>
    </source>
</evidence>
<evidence type="ECO:0000313" key="6">
    <source>
        <dbReference type="EMBL" id="STQ11367.1"/>
    </source>
</evidence>
<gene>
    <name evidence="6" type="primary">oppA_2</name>
    <name evidence="6" type="ORF">NCTC10005_04141</name>
</gene>
<evidence type="ECO:0000256" key="3">
    <source>
        <dbReference type="ARBA" id="ARBA00022448"/>
    </source>
</evidence>
<dbReference type="GO" id="GO:0030288">
    <property type="term" value="C:outer membrane-bounded periplasmic space"/>
    <property type="evidence" value="ECO:0007669"/>
    <property type="project" value="TreeGrafter"/>
</dbReference>